<protein>
    <submittedName>
        <fullName evidence="2">Uncharacterized protein</fullName>
    </submittedName>
</protein>
<keyword evidence="3" id="KW-1185">Reference proteome</keyword>
<organism evidence="2 3">
    <name type="scientific">Caerostris extrusa</name>
    <name type="common">Bark spider</name>
    <name type="synonym">Caerostris bankana</name>
    <dbReference type="NCBI Taxonomy" id="172846"/>
    <lineage>
        <taxon>Eukaryota</taxon>
        <taxon>Metazoa</taxon>
        <taxon>Ecdysozoa</taxon>
        <taxon>Arthropoda</taxon>
        <taxon>Chelicerata</taxon>
        <taxon>Arachnida</taxon>
        <taxon>Araneae</taxon>
        <taxon>Araneomorphae</taxon>
        <taxon>Entelegynae</taxon>
        <taxon>Araneoidea</taxon>
        <taxon>Araneidae</taxon>
        <taxon>Caerostris</taxon>
    </lineage>
</organism>
<dbReference type="AlphaFoldDB" id="A0AAV4Q1N3"/>
<accession>A0AAV4Q1N3</accession>
<evidence type="ECO:0000256" key="1">
    <source>
        <dbReference type="SAM" id="Phobius"/>
    </source>
</evidence>
<keyword evidence="1" id="KW-0472">Membrane</keyword>
<dbReference type="EMBL" id="BPLR01005405">
    <property type="protein sequence ID" value="GIY02072.1"/>
    <property type="molecule type" value="Genomic_DNA"/>
</dbReference>
<keyword evidence="1" id="KW-1133">Transmembrane helix</keyword>
<reference evidence="2 3" key="1">
    <citation type="submission" date="2021-06" db="EMBL/GenBank/DDBJ databases">
        <title>Caerostris extrusa draft genome.</title>
        <authorList>
            <person name="Kono N."/>
            <person name="Arakawa K."/>
        </authorList>
    </citation>
    <scope>NUCLEOTIDE SEQUENCE [LARGE SCALE GENOMIC DNA]</scope>
</reference>
<comment type="caution">
    <text evidence="2">The sequence shown here is derived from an EMBL/GenBank/DDBJ whole genome shotgun (WGS) entry which is preliminary data.</text>
</comment>
<evidence type="ECO:0000313" key="3">
    <source>
        <dbReference type="Proteomes" id="UP001054945"/>
    </source>
</evidence>
<gene>
    <name evidence="2" type="ORF">CEXT_768751</name>
</gene>
<proteinExistence type="predicted"/>
<sequence>MPNISIHALFQAGVFCISDLLVHVGALIYFQSRVLVRSQCIRLLRRTDVPNQPDPILGLCFVDQLTGTRSEELIEYPFACGSLKKVGKEILLENTVSAIFRETVMGLKMGKRGGGKKD</sequence>
<dbReference type="Proteomes" id="UP001054945">
    <property type="component" value="Unassembled WGS sequence"/>
</dbReference>
<name>A0AAV4Q1N3_CAEEX</name>
<keyword evidence="1" id="KW-0812">Transmembrane</keyword>
<evidence type="ECO:0000313" key="2">
    <source>
        <dbReference type="EMBL" id="GIY02072.1"/>
    </source>
</evidence>
<feature type="transmembrane region" description="Helical" evidence="1">
    <location>
        <begin position="6"/>
        <end position="30"/>
    </location>
</feature>